<dbReference type="WBParaSite" id="TREG1_114510.1">
    <property type="protein sequence ID" value="TREG1_114510.1"/>
    <property type="gene ID" value="TREG1_114510"/>
</dbReference>
<organism evidence="5 6">
    <name type="scientific">Trichobilharzia regenti</name>
    <name type="common">Nasal bird schistosome</name>
    <dbReference type="NCBI Taxonomy" id="157069"/>
    <lineage>
        <taxon>Eukaryota</taxon>
        <taxon>Metazoa</taxon>
        <taxon>Spiralia</taxon>
        <taxon>Lophotrochozoa</taxon>
        <taxon>Platyhelminthes</taxon>
        <taxon>Trematoda</taxon>
        <taxon>Digenea</taxon>
        <taxon>Strigeidida</taxon>
        <taxon>Schistosomatoidea</taxon>
        <taxon>Schistosomatidae</taxon>
        <taxon>Trichobilharzia</taxon>
    </lineage>
</organism>
<dbReference type="Pfam" id="PF00651">
    <property type="entry name" value="BTB"/>
    <property type="match status" value="1"/>
</dbReference>
<feature type="compositionally biased region" description="Low complexity" evidence="3">
    <location>
        <begin position="856"/>
        <end position="884"/>
    </location>
</feature>
<proteinExistence type="predicted"/>
<dbReference type="InterPro" id="IPR000210">
    <property type="entry name" value="BTB/POZ_dom"/>
</dbReference>
<evidence type="ECO:0000313" key="6">
    <source>
        <dbReference type="WBParaSite" id="TREG1_114510.1"/>
    </source>
</evidence>
<dbReference type="InterPro" id="IPR015915">
    <property type="entry name" value="Kelch-typ_b-propeller"/>
</dbReference>
<evidence type="ECO:0000256" key="2">
    <source>
        <dbReference type="ARBA" id="ARBA00022737"/>
    </source>
</evidence>
<dbReference type="SMART" id="SM00875">
    <property type="entry name" value="BACK"/>
    <property type="match status" value="1"/>
</dbReference>
<feature type="compositionally biased region" description="Basic and acidic residues" evidence="3">
    <location>
        <begin position="1"/>
        <end position="18"/>
    </location>
</feature>
<dbReference type="Pfam" id="PF24681">
    <property type="entry name" value="Kelch_KLHDC2_KLHL20_DRC7"/>
    <property type="match status" value="1"/>
</dbReference>
<feature type="compositionally biased region" description="Polar residues" evidence="3">
    <location>
        <begin position="807"/>
        <end position="816"/>
    </location>
</feature>
<keyword evidence="2" id="KW-0677">Repeat</keyword>
<evidence type="ECO:0000256" key="1">
    <source>
        <dbReference type="ARBA" id="ARBA00022441"/>
    </source>
</evidence>
<feature type="region of interest" description="Disordered" evidence="3">
    <location>
        <begin position="1"/>
        <end position="45"/>
    </location>
</feature>
<reference evidence="5" key="1">
    <citation type="submission" date="2022-06" db="EMBL/GenBank/DDBJ databases">
        <authorList>
            <person name="Berger JAMES D."/>
            <person name="Berger JAMES D."/>
        </authorList>
    </citation>
    <scope>NUCLEOTIDE SEQUENCE [LARGE SCALE GENOMIC DNA]</scope>
</reference>
<dbReference type="PANTHER" id="PTHR45632">
    <property type="entry name" value="LD33804P"/>
    <property type="match status" value="1"/>
</dbReference>
<reference evidence="6" key="2">
    <citation type="submission" date="2023-11" db="UniProtKB">
        <authorList>
            <consortium name="WormBaseParasite"/>
        </authorList>
    </citation>
    <scope>IDENTIFICATION</scope>
</reference>
<dbReference type="Pfam" id="PF07707">
    <property type="entry name" value="BACK"/>
    <property type="match status" value="1"/>
</dbReference>
<feature type="compositionally biased region" description="Polar residues" evidence="3">
    <location>
        <begin position="885"/>
        <end position="900"/>
    </location>
</feature>
<protein>
    <recommendedName>
        <fullName evidence="4">BACK domain-containing protein</fullName>
    </recommendedName>
</protein>
<keyword evidence="5" id="KW-1185">Reference proteome</keyword>
<dbReference type="SUPFAM" id="SSF54695">
    <property type="entry name" value="POZ domain"/>
    <property type="match status" value="1"/>
</dbReference>
<evidence type="ECO:0000256" key="3">
    <source>
        <dbReference type="SAM" id="MobiDB-lite"/>
    </source>
</evidence>
<dbReference type="SUPFAM" id="SSF117281">
    <property type="entry name" value="Kelch motif"/>
    <property type="match status" value="1"/>
</dbReference>
<name>A0AA85IWK6_TRIRE</name>
<dbReference type="Gene3D" id="1.25.40.420">
    <property type="match status" value="1"/>
</dbReference>
<dbReference type="InterPro" id="IPR011705">
    <property type="entry name" value="BACK"/>
</dbReference>
<accession>A0AA85IWK6</accession>
<dbReference type="PANTHER" id="PTHR45632:SF3">
    <property type="entry name" value="KELCH-LIKE PROTEIN 32"/>
    <property type="match status" value="1"/>
</dbReference>
<dbReference type="Proteomes" id="UP000050795">
    <property type="component" value="Unassembled WGS sequence"/>
</dbReference>
<dbReference type="SMART" id="SM00612">
    <property type="entry name" value="Kelch"/>
    <property type="match status" value="5"/>
</dbReference>
<sequence length="915" mass="103468">MRRPASDVRQRESGRRSSLENNGSRRRNSSVPFHNGRIHGMNPNSMDSDTDFLCDRAVEFMESGDIHSIVAVELAEQSMYFERLLRYHHGRGNIRLPEFLNPGFPSVLEYIRKGTTEINRENVYHIFIAADFLLVPKLKQECANLLKEIASDSSTAISLWLTCRSLYWPEVGMMAFQKILENFENVWQSTDFQNLDAVDVREILHEDGLNCKREKNVFDAIMRWVSENFKTRIHYTLELLLCIRIGMLSTAELDYIKNHDLVRVIPEYFDILNQWPNCLTLTSNPIIAAYGQRFITPRLPHEVVMVFGGWCDGEGPRAAAQVYNPKANTWTLWTEAGQQAQPLANEWLSLLQGSMTMTTAAATMTTPTTTTPAAIADTSEITRLQNAVNTVNTINQIRSTLPSDGMMTSEEQKENLLLFPHNSLITENSGSLIGEIPRRVYAGCVLIDKRVYLVGGFDGSSALKSTLCYDFEIDSGWYEISCMYEKRYYVSVAYADNHIYALGGHNGENQGRLDSAERYTLHENLWQTIASMNRVRSDAAAAELGGKVYVAGGFEGRRYHDSAEYYDPQTNQWTLVSRMNSPRGGISLAQHNSYLYAIGGNDGNSRLRTIERYDPIESRWEIVGQMNRRKSNLSSTVVNDEIYILGGWSDEPEAGILDLVECFDTVSRECRVVRPLTFPASATCACTLKDRNLVKKYIRPLPIPSTHFSDPPFGTFFLHNAGQPIPSDQNLPVNTTAPTFHENNYGTTNFFTGQRNTNNRQVNQANKVAHNCSLMQQQVMTVDTTATTTMMACCSHLRNDNDPIYPEQSTSNQTAAATGGGDDNRMRMNENQNELLLMPTTSSMIVIHGDININDSNNNSNNLTHNNNTGQNRTVQQRRQQQQQDNSISLPTNSQRTQSPWRKPTRRNCKRKSTK</sequence>
<keyword evidence="1" id="KW-0880">Kelch repeat</keyword>
<evidence type="ECO:0000313" key="5">
    <source>
        <dbReference type="Proteomes" id="UP000050795"/>
    </source>
</evidence>
<feature type="region of interest" description="Disordered" evidence="3">
    <location>
        <begin position="804"/>
        <end position="827"/>
    </location>
</feature>
<dbReference type="Gene3D" id="3.30.710.10">
    <property type="entry name" value="Potassium Channel Kv1.1, Chain A"/>
    <property type="match status" value="1"/>
</dbReference>
<feature type="domain" description="BACK" evidence="4">
    <location>
        <begin position="156"/>
        <end position="257"/>
    </location>
</feature>
<dbReference type="Gene3D" id="2.120.10.80">
    <property type="entry name" value="Kelch-type beta propeller"/>
    <property type="match status" value="2"/>
</dbReference>
<feature type="region of interest" description="Disordered" evidence="3">
    <location>
        <begin position="856"/>
        <end position="915"/>
    </location>
</feature>
<feature type="compositionally biased region" description="Basic residues" evidence="3">
    <location>
        <begin position="903"/>
        <end position="915"/>
    </location>
</feature>
<dbReference type="InterPro" id="IPR011333">
    <property type="entry name" value="SKP1/BTB/POZ_sf"/>
</dbReference>
<evidence type="ECO:0000259" key="4">
    <source>
        <dbReference type="SMART" id="SM00875"/>
    </source>
</evidence>
<dbReference type="AlphaFoldDB" id="A0AA85IWK6"/>
<dbReference type="InterPro" id="IPR006652">
    <property type="entry name" value="Kelch_1"/>
</dbReference>